<evidence type="ECO:0000256" key="1">
    <source>
        <dbReference type="SAM" id="Coils"/>
    </source>
</evidence>
<name>A0ABQ4ZV64_9ASTR</name>
<gene>
    <name evidence="2" type="ORF">Tco_0799785</name>
</gene>
<protein>
    <submittedName>
        <fullName evidence="2">Uncharacterized protein</fullName>
    </submittedName>
</protein>
<reference evidence="2" key="1">
    <citation type="journal article" date="2022" name="Int. J. Mol. Sci.">
        <title>Draft Genome of Tanacetum Coccineum: Genomic Comparison of Closely Related Tanacetum-Family Plants.</title>
        <authorList>
            <person name="Yamashiro T."/>
            <person name="Shiraishi A."/>
            <person name="Nakayama K."/>
            <person name="Satake H."/>
        </authorList>
    </citation>
    <scope>NUCLEOTIDE SEQUENCE</scope>
</reference>
<accession>A0ABQ4ZV64</accession>
<proteinExistence type="predicted"/>
<dbReference type="EMBL" id="BQNB010011609">
    <property type="protein sequence ID" value="GJS92817.1"/>
    <property type="molecule type" value="Genomic_DNA"/>
</dbReference>
<dbReference type="Proteomes" id="UP001151760">
    <property type="component" value="Unassembled WGS sequence"/>
</dbReference>
<evidence type="ECO:0000313" key="2">
    <source>
        <dbReference type="EMBL" id="GJS92817.1"/>
    </source>
</evidence>
<evidence type="ECO:0000313" key="3">
    <source>
        <dbReference type="Proteomes" id="UP001151760"/>
    </source>
</evidence>
<keyword evidence="1" id="KW-0175">Coiled coil</keyword>
<comment type="caution">
    <text evidence="2">The sequence shown here is derived from an EMBL/GenBank/DDBJ whole genome shotgun (WGS) entry which is preliminary data.</text>
</comment>
<feature type="coiled-coil region" evidence="1">
    <location>
        <begin position="11"/>
        <end position="65"/>
    </location>
</feature>
<sequence length="82" mass="9336">MANPGGELVRVQQLQVQLQAIQSENEYIKSKVVDSTMFQTIQVQVTELKSENEGLKLSVEELTKAHELVEITLRQRHVLVYA</sequence>
<keyword evidence="3" id="KW-1185">Reference proteome</keyword>
<organism evidence="2 3">
    <name type="scientific">Tanacetum coccineum</name>
    <dbReference type="NCBI Taxonomy" id="301880"/>
    <lineage>
        <taxon>Eukaryota</taxon>
        <taxon>Viridiplantae</taxon>
        <taxon>Streptophyta</taxon>
        <taxon>Embryophyta</taxon>
        <taxon>Tracheophyta</taxon>
        <taxon>Spermatophyta</taxon>
        <taxon>Magnoliopsida</taxon>
        <taxon>eudicotyledons</taxon>
        <taxon>Gunneridae</taxon>
        <taxon>Pentapetalae</taxon>
        <taxon>asterids</taxon>
        <taxon>campanulids</taxon>
        <taxon>Asterales</taxon>
        <taxon>Asteraceae</taxon>
        <taxon>Asteroideae</taxon>
        <taxon>Anthemideae</taxon>
        <taxon>Anthemidinae</taxon>
        <taxon>Tanacetum</taxon>
    </lineage>
</organism>
<reference evidence="2" key="2">
    <citation type="submission" date="2022-01" db="EMBL/GenBank/DDBJ databases">
        <authorList>
            <person name="Yamashiro T."/>
            <person name="Shiraishi A."/>
            <person name="Satake H."/>
            <person name="Nakayama K."/>
        </authorList>
    </citation>
    <scope>NUCLEOTIDE SEQUENCE</scope>
</reference>